<dbReference type="InterPro" id="IPR036908">
    <property type="entry name" value="RlpA-like_sf"/>
</dbReference>
<feature type="non-terminal residue" evidence="5">
    <location>
        <position position="1"/>
    </location>
</feature>
<dbReference type="InterPro" id="IPR012997">
    <property type="entry name" value="RplA"/>
</dbReference>
<reference evidence="5" key="1">
    <citation type="journal article" date="2014" name="Front. Microbiol.">
        <title>High frequency of phylogenetically diverse reductive dehalogenase-homologous genes in deep subseafloor sedimentary metagenomes.</title>
        <authorList>
            <person name="Kawai M."/>
            <person name="Futagami T."/>
            <person name="Toyoda A."/>
            <person name="Takaki Y."/>
            <person name="Nishi S."/>
            <person name="Hori S."/>
            <person name="Arai W."/>
            <person name="Tsubouchi T."/>
            <person name="Morono Y."/>
            <person name="Uchiyama I."/>
            <person name="Ito T."/>
            <person name="Fujiyama A."/>
            <person name="Inagaki F."/>
            <person name="Takami H."/>
        </authorList>
    </citation>
    <scope>NUCLEOTIDE SEQUENCE</scope>
    <source>
        <strain evidence="5">Expedition CK06-06</strain>
    </source>
</reference>
<dbReference type="InterPro" id="IPR034718">
    <property type="entry name" value="RlpA"/>
</dbReference>
<name>X1HPS0_9ZZZZ</name>
<evidence type="ECO:0000256" key="2">
    <source>
        <dbReference type="ARBA" id="ARBA00023239"/>
    </source>
</evidence>
<dbReference type="PROSITE" id="PS51724">
    <property type="entry name" value="SPOR"/>
    <property type="match status" value="1"/>
</dbReference>
<dbReference type="NCBIfam" id="TIGR00413">
    <property type="entry name" value="rlpA"/>
    <property type="match status" value="1"/>
</dbReference>
<gene>
    <name evidence="5" type="ORF">S03H2_30817</name>
</gene>
<dbReference type="AlphaFoldDB" id="X1HPS0"/>
<dbReference type="EMBL" id="BARU01018655">
    <property type="protein sequence ID" value="GAH59035.1"/>
    <property type="molecule type" value="Genomic_DNA"/>
</dbReference>
<evidence type="ECO:0000313" key="5">
    <source>
        <dbReference type="EMBL" id="GAH59035.1"/>
    </source>
</evidence>
<dbReference type="Gene3D" id="2.40.40.10">
    <property type="entry name" value="RlpA-like domain"/>
    <property type="match status" value="1"/>
</dbReference>
<sequence length="169" mass="19082">GPDFHGKLTSNGEIYNMHALTAAHKTLPFGAYVRVANLNNGKSIVVRINDRGPFIKRRIIDLSYAAAKKLGIDISGVAPVKIKVLKKYSPKKSSQKFSIQVGSFSSKKNAKILKRKLQKKYWNVYISKIKTSSNTFYRVRIKARSVKSAEKIANKLMKQGYRTNVLEEH</sequence>
<dbReference type="GO" id="GO:0042834">
    <property type="term" value="F:peptidoglycan binding"/>
    <property type="evidence" value="ECO:0007669"/>
    <property type="project" value="InterPro"/>
</dbReference>
<dbReference type="InterPro" id="IPR009009">
    <property type="entry name" value="RlpA-like_DPBB"/>
</dbReference>
<keyword evidence="3" id="KW-0961">Cell wall biogenesis/degradation</keyword>
<dbReference type="PANTHER" id="PTHR34183">
    <property type="entry name" value="ENDOLYTIC PEPTIDOGLYCAN TRANSGLYCOSYLASE RLPA"/>
    <property type="match status" value="1"/>
</dbReference>
<dbReference type="HAMAP" id="MF_02071">
    <property type="entry name" value="RlpA"/>
    <property type="match status" value="1"/>
</dbReference>
<dbReference type="GO" id="GO:0016829">
    <property type="term" value="F:lyase activity"/>
    <property type="evidence" value="ECO:0007669"/>
    <property type="project" value="UniProtKB-KW"/>
</dbReference>
<dbReference type="PANTHER" id="PTHR34183:SF1">
    <property type="entry name" value="ENDOLYTIC PEPTIDOGLYCAN TRANSGLYCOSYLASE RLPA"/>
    <property type="match status" value="1"/>
</dbReference>
<dbReference type="InterPro" id="IPR007730">
    <property type="entry name" value="SPOR-like_dom"/>
</dbReference>
<keyword evidence="1" id="KW-0732">Signal</keyword>
<dbReference type="CDD" id="cd22268">
    <property type="entry name" value="DPBB_RlpA-like"/>
    <property type="match status" value="1"/>
</dbReference>
<protein>
    <recommendedName>
        <fullName evidence="4">SPOR domain-containing protein</fullName>
    </recommendedName>
</protein>
<comment type="caution">
    <text evidence="5">The sequence shown here is derived from an EMBL/GenBank/DDBJ whole genome shotgun (WGS) entry which is preliminary data.</text>
</comment>
<dbReference type="Pfam" id="PF03330">
    <property type="entry name" value="DPBB_1"/>
    <property type="match status" value="1"/>
</dbReference>
<dbReference type="InterPro" id="IPR036680">
    <property type="entry name" value="SPOR-like_sf"/>
</dbReference>
<dbReference type="SUPFAM" id="SSF110997">
    <property type="entry name" value="Sporulation related repeat"/>
    <property type="match status" value="1"/>
</dbReference>
<evidence type="ECO:0000259" key="4">
    <source>
        <dbReference type="PROSITE" id="PS51724"/>
    </source>
</evidence>
<accession>X1HPS0</accession>
<organism evidence="5">
    <name type="scientific">marine sediment metagenome</name>
    <dbReference type="NCBI Taxonomy" id="412755"/>
    <lineage>
        <taxon>unclassified sequences</taxon>
        <taxon>metagenomes</taxon>
        <taxon>ecological metagenomes</taxon>
    </lineage>
</organism>
<dbReference type="GO" id="GO:0071555">
    <property type="term" value="P:cell wall organization"/>
    <property type="evidence" value="ECO:0007669"/>
    <property type="project" value="UniProtKB-KW"/>
</dbReference>
<dbReference type="Pfam" id="PF05036">
    <property type="entry name" value="SPOR"/>
    <property type="match status" value="1"/>
</dbReference>
<keyword evidence="2" id="KW-0456">Lyase</keyword>
<proteinExistence type="inferred from homology"/>
<dbReference type="Gene3D" id="3.30.70.1070">
    <property type="entry name" value="Sporulation related repeat"/>
    <property type="match status" value="1"/>
</dbReference>
<feature type="domain" description="SPOR" evidence="4">
    <location>
        <begin position="91"/>
        <end position="169"/>
    </location>
</feature>
<evidence type="ECO:0000256" key="3">
    <source>
        <dbReference type="ARBA" id="ARBA00023316"/>
    </source>
</evidence>
<evidence type="ECO:0000256" key="1">
    <source>
        <dbReference type="ARBA" id="ARBA00022729"/>
    </source>
</evidence>
<dbReference type="SUPFAM" id="SSF50685">
    <property type="entry name" value="Barwin-like endoglucanases"/>
    <property type="match status" value="1"/>
</dbReference>